<evidence type="ECO:0000313" key="4">
    <source>
        <dbReference type="Proteomes" id="UP000006671"/>
    </source>
</evidence>
<dbReference type="GeneID" id="8857096"/>
<name>D2W1V1_NAEGR</name>
<feature type="compositionally biased region" description="Acidic residues" evidence="1">
    <location>
        <begin position="42"/>
        <end position="51"/>
    </location>
</feature>
<dbReference type="VEuPathDB" id="AmoebaDB:NAEGRDRAFT_82045"/>
<evidence type="ECO:0000256" key="1">
    <source>
        <dbReference type="SAM" id="MobiDB-lite"/>
    </source>
</evidence>
<dbReference type="OrthoDB" id="10260880at2759"/>
<feature type="compositionally biased region" description="Acidic residues" evidence="1">
    <location>
        <begin position="181"/>
        <end position="191"/>
    </location>
</feature>
<dbReference type="KEGG" id="ngr:NAEGRDRAFT_82045"/>
<evidence type="ECO:0000313" key="3">
    <source>
        <dbReference type="EMBL" id="EFC36980.1"/>
    </source>
</evidence>
<sequence length="669" mass="75116">MVNITDEQREQIQILQSFLDQGLMDPEDFEEEKKKILSGGSFEEEDEEEEIPIVSQKSTPSQSTTTTTKPTTTTTSSTSSQQRKHIVAESTDDDSDDEPIIKSSSNRIVNNRPIINKQVNNTTTSSGGSSNNRTSNKYSSNSSDNSSDEAVIVSGGDESNSDRELSALKSAIGKKILQDSTTEDEDDDSDDQPIISSSKRVGASTTISKKPSTTTTAAVSSNSSSGYKLNLTPEERDLLTPDQIQQLEKLANLVESEILSEDEVISKKETLLRQQRKKLEEERKRPSESMVTTTTVKKSSKKSNSTATVEEQLQKLQDLLDAGILTDEEYKAKKRQLLPDDDEDEDEYGDEDDDDDDDDSGLKLKLTPQQRDQLSKLDSLLEQGILEQEEYDEKKRQVMGLKKDQAPSKIIENKKKQQGEFGETMDLAIYISNIKATPEKPFKLLYEGKTVMYQREDSTPSGKTVIVRGTFPKLPREDCIVSLLIDMPEANIYTQQNFNLSQHGKFIQILITQEGNRNNIRIKQQHNDSFDTNQLGDKNDQMSRIYLHYAAIPASEDEPFRVWINDMLAHQMTESMTSSQSGVIRGSIPKVKRCNLTDDPFHCIDLRIHIPLIDPMVKSFIVNLTNNGEHVALILNNSTITVKQSKSEKVLEDENALILQSTNKQPNKK</sequence>
<reference evidence="3 4" key="1">
    <citation type="journal article" date="2010" name="Cell">
        <title>The genome of Naegleria gruberi illuminates early eukaryotic versatility.</title>
        <authorList>
            <person name="Fritz-Laylin L.K."/>
            <person name="Prochnik S.E."/>
            <person name="Ginger M.L."/>
            <person name="Dacks J.B."/>
            <person name="Carpenter M.L."/>
            <person name="Field M.C."/>
            <person name="Kuo A."/>
            <person name="Paredez A."/>
            <person name="Chapman J."/>
            <person name="Pham J."/>
            <person name="Shu S."/>
            <person name="Neupane R."/>
            <person name="Cipriano M."/>
            <person name="Mancuso J."/>
            <person name="Tu H."/>
            <person name="Salamov A."/>
            <person name="Lindquist E."/>
            <person name="Shapiro H."/>
            <person name="Lucas S."/>
            <person name="Grigoriev I.V."/>
            <person name="Cande W.Z."/>
            <person name="Fulton C."/>
            <person name="Rokhsar D.S."/>
            <person name="Dawson S.C."/>
        </authorList>
    </citation>
    <scope>NUCLEOTIDE SEQUENCE [LARGE SCALE GENOMIC DNA]</scope>
    <source>
        <strain evidence="3 4">NEG-M</strain>
    </source>
</reference>
<dbReference type="EMBL" id="GG738923">
    <property type="protein sequence ID" value="EFC36980.1"/>
    <property type="molecule type" value="Genomic_DNA"/>
</dbReference>
<dbReference type="InterPro" id="IPR018649">
    <property type="entry name" value="SHOCT"/>
</dbReference>
<feature type="compositionally biased region" description="Basic and acidic residues" evidence="1">
    <location>
        <begin position="276"/>
        <end position="287"/>
    </location>
</feature>
<feature type="compositionally biased region" description="Acidic residues" evidence="1">
    <location>
        <begin position="339"/>
        <end position="359"/>
    </location>
</feature>
<gene>
    <name evidence="3" type="ORF">NAEGRDRAFT_82045</name>
</gene>
<dbReference type="AlphaFoldDB" id="D2W1V1"/>
<dbReference type="Pfam" id="PF09851">
    <property type="entry name" value="SHOCT"/>
    <property type="match status" value="3"/>
</dbReference>
<feature type="compositionally biased region" description="Low complexity" evidence="1">
    <location>
        <begin position="288"/>
        <end position="309"/>
    </location>
</feature>
<keyword evidence="4" id="KW-1185">Reference proteome</keyword>
<dbReference type="Proteomes" id="UP000006671">
    <property type="component" value="Unassembled WGS sequence"/>
</dbReference>
<feature type="compositionally biased region" description="Low complexity" evidence="1">
    <location>
        <begin position="120"/>
        <end position="145"/>
    </location>
</feature>
<feature type="compositionally biased region" description="Low complexity" evidence="1">
    <location>
        <begin position="55"/>
        <end position="81"/>
    </location>
</feature>
<evidence type="ECO:0000259" key="2">
    <source>
        <dbReference type="Pfam" id="PF09851"/>
    </source>
</evidence>
<feature type="region of interest" description="Disordered" evidence="1">
    <location>
        <begin position="276"/>
        <end position="309"/>
    </location>
</feature>
<organism evidence="4">
    <name type="scientific">Naegleria gruberi</name>
    <name type="common">Amoeba</name>
    <dbReference type="NCBI Taxonomy" id="5762"/>
    <lineage>
        <taxon>Eukaryota</taxon>
        <taxon>Discoba</taxon>
        <taxon>Heterolobosea</taxon>
        <taxon>Tetramitia</taxon>
        <taxon>Eutetramitia</taxon>
        <taxon>Vahlkampfiidae</taxon>
        <taxon>Naegleria</taxon>
    </lineage>
</organism>
<accession>D2W1V1</accession>
<feature type="domain" description="SHOCT" evidence="2">
    <location>
        <begin position="311"/>
        <end position="338"/>
    </location>
</feature>
<proteinExistence type="predicted"/>
<feature type="domain" description="SHOCT" evidence="2">
    <location>
        <begin position="372"/>
        <end position="398"/>
    </location>
</feature>
<dbReference type="InParanoid" id="D2W1V1"/>
<feature type="compositionally biased region" description="Low complexity" evidence="1">
    <location>
        <begin position="203"/>
        <end position="225"/>
    </location>
</feature>
<dbReference type="RefSeq" id="XP_002669724.1">
    <property type="nucleotide sequence ID" value="XM_002669678.1"/>
</dbReference>
<protein>
    <recommendedName>
        <fullName evidence="2">SHOCT domain-containing protein</fullName>
    </recommendedName>
</protein>
<feature type="region of interest" description="Disordered" evidence="1">
    <location>
        <begin position="334"/>
        <end position="369"/>
    </location>
</feature>
<dbReference type="OMA" id="FRVWIND"/>
<feature type="region of interest" description="Disordered" evidence="1">
    <location>
        <begin position="22"/>
        <end position="234"/>
    </location>
</feature>
<feature type="domain" description="SHOCT" evidence="2">
    <location>
        <begin position="10"/>
        <end position="37"/>
    </location>
</feature>